<dbReference type="InterPro" id="IPR005467">
    <property type="entry name" value="His_kinase_dom"/>
</dbReference>
<feature type="domain" description="PAS" evidence="10">
    <location>
        <begin position="576"/>
        <end position="622"/>
    </location>
</feature>
<dbReference type="PROSITE" id="PS50112">
    <property type="entry name" value="PAS"/>
    <property type="match status" value="2"/>
</dbReference>
<dbReference type="SMART" id="SM00091">
    <property type="entry name" value="PAS"/>
    <property type="match status" value="4"/>
</dbReference>
<evidence type="ECO:0000256" key="5">
    <source>
        <dbReference type="ARBA" id="ARBA00022777"/>
    </source>
</evidence>
<dbReference type="CDD" id="cd00130">
    <property type="entry name" value="PAS"/>
    <property type="match status" value="4"/>
</dbReference>
<dbReference type="InterPro" id="IPR003594">
    <property type="entry name" value="HATPase_dom"/>
</dbReference>
<dbReference type="KEGG" id="drc:G0Q07_04915"/>
<organism evidence="12 13">
    <name type="scientific">Draconibacterium halophilum</name>
    <dbReference type="NCBI Taxonomy" id="2706887"/>
    <lineage>
        <taxon>Bacteria</taxon>
        <taxon>Pseudomonadati</taxon>
        <taxon>Bacteroidota</taxon>
        <taxon>Bacteroidia</taxon>
        <taxon>Marinilabiliales</taxon>
        <taxon>Prolixibacteraceae</taxon>
        <taxon>Draconibacterium</taxon>
    </lineage>
</organism>
<dbReference type="EMBL" id="CP048409">
    <property type="protein sequence ID" value="QIA07109.1"/>
    <property type="molecule type" value="Genomic_DNA"/>
</dbReference>
<dbReference type="FunFam" id="3.30.565.10:FF:000010">
    <property type="entry name" value="Sensor histidine kinase RcsC"/>
    <property type="match status" value="1"/>
</dbReference>
<dbReference type="Gene3D" id="2.10.70.100">
    <property type="match status" value="1"/>
</dbReference>
<dbReference type="InterPro" id="IPR004358">
    <property type="entry name" value="Sig_transdc_His_kin-like_C"/>
</dbReference>
<dbReference type="CDD" id="cd17546">
    <property type="entry name" value="REC_hyHK_CKI1_RcsC-like"/>
    <property type="match status" value="1"/>
</dbReference>
<keyword evidence="4" id="KW-0808">Transferase</keyword>
<dbReference type="EC" id="2.7.13.3" evidence="2"/>
<sequence length="1214" mass="138749">MTEKNLKGQPKINSFKIIVIDDDEGLNFLIRKRLKREDFQVDWAENGNEALSKTTGKENEVLLIDYKLPDMTGKELIEKITNKFRTTPHFITMTGFGDEKIAVEMMKLGARDYIIKEADFIDVFTEKIKRICNDIANEHRLKINERSYKDIFENIQDTYYESTLDGTILEVSPSVKILSKGQIVREDLIGQNILPLYKIPEKRNHFLDQLQQKGEISNYELELINKDGSIITASFSSKIVFDELGKPIKIVGSIRDVTNRKKAEKTLRKNEQDLQAAYQQLKANELQLKASNKQLQASEQELKNTIEQLRKNEQQLIANKERTEKYLNVAAEIILTLNTKGEITLLNDSGRELLEYKKGELPGKNWITTCIPEQSRKKVSYEFQKMISGDIANFSTVESEIISSSGAIKTMLWHNTILKDENDCIIGTLSSGEDISARKEAEKQLLNLNSQLSLAQNIAKLGYWSFNIKTQLPKWTDEVFRMFGIPKEKGEPEFIEQKNYIHPDDWSLYNHSVERLINEAVSYDIQVRVVHNNGNTIWIRTKGFSVKNNKGEVTDLYGIVQDITDYKITEKQLIEQKLLFETMFNAIEDGVVLTDPSRKITHANNGIEKTFGYNPKKVIGKSTKIFYADEDKYKDSGSELFGENSISDTNFFTTYYRDKQNKVFPGESFGAKLKNANGDWIGNLGIMRNISERVKYIEDIKKAKALAERNEQDFRLLFENMHQGFALHKMIYNKNEEPIGFKFVKVSPAYEKITKRNISKLIGQNVYTALPETDPKWISLFNDIAQTGKNKQFEYHDKEIDKYYLISAFQPKPKFFAVLLTDITSLKKYEKELISAKEKAVEADHLKSAFLANMSHEIRTPMNGILGFTNLLLEPELSGKQRQEFIEIIQKSGDRMLTTVNDLIDISRIETGQVKLSVEEFNIGKELESHFQFFQPEAEKKGIKLILTSLLPDNNRINNDLQKFNSILTNLIKNAIKFTNTGFIEIGCIKKDEYIECYVKDSGIGIPENRQEAIFDRFVQADITDSRAFEGSGLGLAISKAYAEMMGGKLWVESEKGVGSTFCFTIPFQNSENKKSNNSIKDSIKPAPLLNKKLKILIAEDDEVSFQHLSILLKAIAGEIIHAQTGIEAVDLCRENPDINLILMDIKMPLLNGYEATQRIREFNTDVIIIAQTAFAMVGDRAATIKAGCNDYVTKPIKKDRLFEKIKILLNPEQ</sequence>
<dbReference type="Pfam" id="PF00072">
    <property type="entry name" value="Response_reg"/>
    <property type="match status" value="2"/>
</dbReference>
<accession>A0A6C0RAI9</accession>
<dbReference type="SMART" id="SM00448">
    <property type="entry name" value="REC"/>
    <property type="match status" value="2"/>
</dbReference>
<keyword evidence="3 6" id="KW-0597">Phosphoprotein</keyword>
<dbReference type="GO" id="GO:0000155">
    <property type="term" value="F:phosphorelay sensor kinase activity"/>
    <property type="evidence" value="ECO:0007669"/>
    <property type="project" value="InterPro"/>
</dbReference>
<dbReference type="SUPFAM" id="SSF55874">
    <property type="entry name" value="ATPase domain of HSP90 chaperone/DNA topoisomerase II/histidine kinase"/>
    <property type="match status" value="1"/>
</dbReference>
<feature type="modified residue" description="4-aspartylphosphate" evidence="6">
    <location>
        <position position="65"/>
    </location>
</feature>
<dbReference type="SMART" id="SM00388">
    <property type="entry name" value="HisKA"/>
    <property type="match status" value="1"/>
</dbReference>
<dbReference type="NCBIfam" id="TIGR00229">
    <property type="entry name" value="sensory_box"/>
    <property type="match status" value="4"/>
</dbReference>
<dbReference type="InterPro" id="IPR003661">
    <property type="entry name" value="HisK_dim/P_dom"/>
</dbReference>
<proteinExistence type="predicted"/>
<feature type="domain" description="Histidine kinase" evidence="8">
    <location>
        <begin position="853"/>
        <end position="1070"/>
    </location>
</feature>
<feature type="modified residue" description="4-aspartylphosphate" evidence="6">
    <location>
        <position position="1145"/>
    </location>
</feature>
<dbReference type="SMART" id="SM00086">
    <property type="entry name" value="PAC"/>
    <property type="match status" value="4"/>
</dbReference>
<dbReference type="InterPro" id="IPR036097">
    <property type="entry name" value="HisK_dim/P_sf"/>
</dbReference>
<dbReference type="SMART" id="SM00387">
    <property type="entry name" value="HATPase_c"/>
    <property type="match status" value="1"/>
</dbReference>
<evidence type="ECO:0000313" key="13">
    <source>
        <dbReference type="Proteomes" id="UP000474630"/>
    </source>
</evidence>
<evidence type="ECO:0000256" key="3">
    <source>
        <dbReference type="ARBA" id="ARBA00022553"/>
    </source>
</evidence>
<feature type="domain" description="PAS" evidence="10">
    <location>
        <begin position="319"/>
        <end position="390"/>
    </location>
</feature>
<dbReference type="InterPro" id="IPR011006">
    <property type="entry name" value="CheY-like_superfamily"/>
</dbReference>
<dbReference type="SUPFAM" id="SSF55785">
    <property type="entry name" value="PYP-like sensor domain (PAS domain)"/>
    <property type="match status" value="5"/>
</dbReference>
<evidence type="ECO:0000256" key="6">
    <source>
        <dbReference type="PROSITE-ProRule" id="PRU00169"/>
    </source>
</evidence>
<dbReference type="Gene3D" id="3.30.565.10">
    <property type="entry name" value="Histidine kinase-like ATPase, C-terminal domain"/>
    <property type="match status" value="1"/>
</dbReference>
<evidence type="ECO:0000256" key="2">
    <source>
        <dbReference type="ARBA" id="ARBA00012438"/>
    </source>
</evidence>
<keyword evidence="5" id="KW-0418">Kinase</keyword>
<feature type="domain" description="PAC" evidence="11">
    <location>
        <begin position="217"/>
        <end position="269"/>
    </location>
</feature>
<dbReference type="PROSITE" id="PS50109">
    <property type="entry name" value="HIS_KIN"/>
    <property type="match status" value="1"/>
</dbReference>
<dbReference type="Gene3D" id="1.10.287.130">
    <property type="match status" value="1"/>
</dbReference>
<dbReference type="InterPro" id="IPR000014">
    <property type="entry name" value="PAS"/>
</dbReference>
<dbReference type="PANTHER" id="PTHR43047">
    <property type="entry name" value="TWO-COMPONENT HISTIDINE PROTEIN KINASE"/>
    <property type="match status" value="1"/>
</dbReference>
<dbReference type="InterPro" id="IPR000700">
    <property type="entry name" value="PAS-assoc_C"/>
</dbReference>
<dbReference type="InterPro" id="IPR001610">
    <property type="entry name" value="PAC"/>
</dbReference>
<dbReference type="Pfam" id="PF08447">
    <property type="entry name" value="PAS_3"/>
    <property type="match status" value="1"/>
</dbReference>
<evidence type="ECO:0000259" key="9">
    <source>
        <dbReference type="PROSITE" id="PS50110"/>
    </source>
</evidence>
<dbReference type="CDD" id="cd00156">
    <property type="entry name" value="REC"/>
    <property type="match status" value="1"/>
</dbReference>
<dbReference type="PRINTS" id="PR00344">
    <property type="entry name" value="BCTRLSENSOR"/>
</dbReference>
<dbReference type="SUPFAM" id="SSF47384">
    <property type="entry name" value="Homodimeric domain of signal transducing histidine kinase"/>
    <property type="match status" value="1"/>
</dbReference>
<feature type="domain" description="Response regulatory" evidence="9">
    <location>
        <begin position="16"/>
        <end position="131"/>
    </location>
</feature>
<dbReference type="RefSeq" id="WP_163345038.1">
    <property type="nucleotide sequence ID" value="NZ_CP048409.1"/>
</dbReference>
<feature type="domain" description="PAC" evidence="11">
    <location>
        <begin position="523"/>
        <end position="575"/>
    </location>
</feature>
<dbReference type="CDD" id="cd16922">
    <property type="entry name" value="HATPase_EvgS-ArcB-TorS-like"/>
    <property type="match status" value="1"/>
</dbReference>
<dbReference type="PANTHER" id="PTHR43047:SF64">
    <property type="entry name" value="HISTIDINE KINASE CONTAINING CHEY-HOMOLOGOUS RECEIVER DOMAIN AND PAS DOMAIN-RELATED"/>
    <property type="match status" value="1"/>
</dbReference>
<dbReference type="Pfam" id="PF02518">
    <property type="entry name" value="HATPase_c"/>
    <property type="match status" value="1"/>
</dbReference>
<evidence type="ECO:0000259" key="10">
    <source>
        <dbReference type="PROSITE" id="PS50112"/>
    </source>
</evidence>
<keyword evidence="13" id="KW-1185">Reference proteome</keyword>
<evidence type="ECO:0000256" key="1">
    <source>
        <dbReference type="ARBA" id="ARBA00000085"/>
    </source>
</evidence>
<keyword evidence="7" id="KW-0175">Coiled coil</keyword>
<dbReference type="PROSITE" id="PS50113">
    <property type="entry name" value="PAC"/>
    <property type="match status" value="3"/>
</dbReference>
<reference evidence="12 13" key="1">
    <citation type="submission" date="2020-02" db="EMBL/GenBank/DDBJ databases">
        <title>Genome sequencing for Draconibacterium sp. strain M1.</title>
        <authorList>
            <person name="Park S.-J."/>
        </authorList>
    </citation>
    <scope>NUCLEOTIDE SEQUENCE [LARGE SCALE GENOMIC DNA]</scope>
    <source>
        <strain evidence="12 13">M1</strain>
    </source>
</reference>
<name>A0A6C0RAI9_9BACT</name>
<dbReference type="SUPFAM" id="SSF52172">
    <property type="entry name" value="CheY-like"/>
    <property type="match status" value="2"/>
</dbReference>
<dbReference type="InterPro" id="IPR013655">
    <property type="entry name" value="PAS_fold_3"/>
</dbReference>
<evidence type="ECO:0000259" key="11">
    <source>
        <dbReference type="PROSITE" id="PS50113"/>
    </source>
</evidence>
<feature type="coiled-coil region" evidence="7">
    <location>
        <begin position="260"/>
        <end position="326"/>
    </location>
</feature>
<dbReference type="InterPro" id="IPR036890">
    <property type="entry name" value="HATPase_C_sf"/>
</dbReference>
<dbReference type="Gene3D" id="3.30.450.20">
    <property type="entry name" value="PAS domain"/>
    <property type="match status" value="5"/>
</dbReference>
<evidence type="ECO:0000259" key="8">
    <source>
        <dbReference type="PROSITE" id="PS50109"/>
    </source>
</evidence>
<dbReference type="Gene3D" id="3.40.50.2300">
    <property type="match status" value="2"/>
</dbReference>
<comment type="catalytic activity">
    <reaction evidence="1">
        <text>ATP + protein L-histidine = ADP + protein N-phospho-L-histidine.</text>
        <dbReference type="EC" id="2.7.13.3"/>
    </reaction>
</comment>
<dbReference type="Pfam" id="PF00512">
    <property type="entry name" value="HisKA"/>
    <property type="match status" value="1"/>
</dbReference>
<dbReference type="CDD" id="cd00082">
    <property type="entry name" value="HisKA"/>
    <property type="match status" value="1"/>
</dbReference>
<gene>
    <name evidence="12" type="ORF">G0Q07_04915</name>
</gene>
<dbReference type="AlphaFoldDB" id="A0A6C0RAI9"/>
<evidence type="ECO:0000256" key="7">
    <source>
        <dbReference type="SAM" id="Coils"/>
    </source>
</evidence>
<evidence type="ECO:0000313" key="12">
    <source>
        <dbReference type="EMBL" id="QIA07109.1"/>
    </source>
</evidence>
<evidence type="ECO:0000256" key="4">
    <source>
        <dbReference type="ARBA" id="ARBA00022679"/>
    </source>
</evidence>
<feature type="domain" description="Response regulatory" evidence="9">
    <location>
        <begin position="1095"/>
        <end position="1210"/>
    </location>
</feature>
<protein>
    <recommendedName>
        <fullName evidence="2">histidine kinase</fullName>
        <ecNumber evidence="2">2.7.13.3</ecNumber>
    </recommendedName>
</protein>
<dbReference type="InterPro" id="IPR001789">
    <property type="entry name" value="Sig_transdc_resp-reg_receiver"/>
</dbReference>
<dbReference type="PROSITE" id="PS50110">
    <property type="entry name" value="RESPONSE_REGULATORY"/>
    <property type="match status" value="2"/>
</dbReference>
<dbReference type="Proteomes" id="UP000474630">
    <property type="component" value="Chromosome"/>
</dbReference>
<dbReference type="InterPro" id="IPR035965">
    <property type="entry name" value="PAS-like_dom_sf"/>
</dbReference>
<feature type="domain" description="PAC" evidence="11">
    <location>
        <begin position="395"/>
        <end position="447"/>
    </location>
</feature>
<dbReference type="Pfam" id="PF13426">
    <property type="entry name" value="PAS_9"/>
    <property type="match status" value="3"/>
</dbReference>